<sequence>MLAPGCGTAPFKPALTKDNLSRCVMPFLFLAARPRARTRLANGLSELEASCQPRDTPAVPPEPSKRLCEAIVLA</sequence>
<name>A0A484G7H7_COLOR</name>
<comment type="caution">
    <text evidence="1">The sequence shown here is derived from an EMBL/GenBank/DDBJ whole genome shotgun (WGS) entry which is preliminary data.</text>
</comment>
<gene>
    <name evidence="1" type="ORF">Cob_v000510</name>
</gene>
<evidence type="ECO:0000313" key="1">
    <source>
        <dbReference type="EMBL" id="TDZ26232.1"/>
    </source>
</evidence>
<dbReference type="EMBL" id="AMCV02000001">
    <property type="protein sequence ID" value="TDZ26232.1"/>
    <property type="molecule type" value="Genomic_DNA"/>
</dbReference>
<dbReference type="AlphaFoldDB" id="A0A484G7H7"/>
<reference evidence="2" key="2">
    <citation type="journal article" date="2019" name="Mol. Plant Microbe Interact.">
        <title>Genome sequence resources for four phytopathogenic fungi from the Colletotrichum orbiculare species complex.</title>
        <authorList>
            <person name="Gan P."/>
            <person name="Tsushima A."/>
            <person name="Narusaka M."/>
            <person name="Narusaka Y."/>
            <person name="Takano Y."/>
            <person name="Kubo Y."/>
            <person name="Shirasu K."/>
        </authorList>
    </citation>
    <scope>GENOME REANNOTATION</scope>
    <source>
        <strain evidence="2">104-T / ATCC 96160 / CBS 514.97 / LARS 414 / MAFF 240422</strain>
    </source>
</reference>
<keyword evidence="2" id="KW-1185">Reference proteome</keyword>
<proteinExistence type="predicted"/>
<evidence type="ECO:0000313" key="2">
    <source>
        <dbReference type="Proteomes" id="UP000014480"/>
    </source>
</evidence>
<protein>
    <submittedName>
        <fullName evidence="1">Uncharacterized protein</fullName>
    </submittedName>
</protein>
<dbReference type="Proteomes" id="UP000014480">
    <property type="component" value="Unassembled WGS sequence"/>
</dbReference>
<organism evidence="1 2">
    <name type="scientific">Colletotrichum orbiculare (strain 104-T / ATCC 96160 / CBS 514.97 / LARS 414 / MAFF 240422)</name>
    <name type="common">Cucumber anthracnose fungus</name>
    <name type="synonym">Colletotrichum lagenarium</name>
    <dbReference type="NCBI Taxonomy" id="1213857"/>
    <lineage>
        <taxon>Eukaryota</taxon>
        <taxon>Fungi</taxon>
        <taxon>Dikarya</taxon>
        <taxon>Ascomycota</taxon>
        <taxon>Pezizomycotina</taxon>
        <taxon>Sordariomycetes</taxon>
        <taxon>Hypocreomycetidae</taxon>
        <taxon>Glomerellales</taxon>
        <taxon>Glomerellaceae</taxon>
        <taxon>Colletotrichum</taxon>
        <taxon>Colletotrichum orbiculare species complex</taxon>
    </lineage>
</organism>
<accession>A0A484G7H7</accession>
<reference evidence="2" key="1">
    <citation type="journal article" date="2013" name="New Phytol.">
        <title>Comparative genomic and transcriptomic analyses reveal the hemibiotrophic stage shift of Colletotrichum fungi.</title>
        <authorList>
            <person name="Gan P."/>
            <person name="Ikeda K."/>
            <person name="Irieda H."/>
            <person name="Narusaka M."/>
            <person name="O'Connell R.J."/>
            <person name="Narusaka Y."/>
            <person name="Takano Y."/>
            <person name="Kubo Y."/>
            <person name="Shirasu K."/>
        </authorList>
    </citation>
    <scope>NUCLEOTIDE SEQUENCE [LARGE SCALE GENOMIC DNA]</scope>
    <source>
        <strain evidence="2">104-T / ATCC 96160 / CBS 514.97 / LARS 414 / MAFF 240422</strain>
    </source>
</reference>